<feature type="domain" description="HTH gntR-type" evidence="4">
    <location>
        <begin position="3"/>
        <end position="72"/>
    </location>
</feature>
<dbReference type="Gene3D" id="1.10.10.10">
    <property type="entry name" value="Winged helix-like DNA-binding domain superfamily/Winged helix DNA-binding domain"/>
    <property type="match status" value="1"/>
</dbReference>
<evidence type="ECO:0000256" key="1">
    <source>
        <dbReference type="ARBA" id="ARBA00023015"/>
    </source>
</evidence>
<dbReference type="CDD" id="cd07377">
    <property type="entry name" value="WHTH_GntR"/>
    <property type="match status" value="1"/>
</dbReference>
<evidence type="ECO:0000313" key="5">
    <source>
        <dbReference type="EMBL" id="PCC39108.1"/>
    </source>
</evidence>
<keyword evidence="3" id="KW-0804">Transcription</keyword>
<dbReference type="InterPro" id="IPR036390">
    <property type="entry name" value="WH_DNA-bd_sf"/>
</dbReference>
<dbReference type="SMART" id="SM00345">
    <property type="entry name" value="HTH_GNTR"/>
    <property type="match status" value="1"/>
</dbReference>
<dbReference type="InterPro" id="IPR036388">
    <property type="entry name" value="WH-like_DNA-bd_sf"/>
</dbReference>
<evidence type="ECO:0000259" key="4">
    <source>
        <dbReference type="PROSITE" id="PS50949"/>
    </source>
</evidence>
<sequence length="173" mass="19226">MTAYQYAAIYDALRNRIEAGEFGVGDRLPSISALQEEYDVPSLGTIRAAQQMLVEDGMIRTEQGRGAFVVSVESARSIDPDDALSKAVSHISRARAALTAQAIRRVAFDLDATDDTYYVLTSALEEWQSRCDFQAEEEESPLADDLRRWAAHARNLLDTIEAALNREAQEEGR</sequence>
<dbReference type="PANTHER" id="PTHR44846:SF17">
    <property type="entry name" value="GNTR-FAMILY TRANSCRIPTIONAL REGULATOR"/>
    <property type="match status" value="1"/>
</dbReference>
<dbReference type="InterPro" id="IPR000524">
    <property type="entry name" value="Tscrpt_reg_HTH_GntR"/>
</dbReference>
<name>A0A2A3YIK9_9MICO</name>
<keyword evidence="6" id="KW-1185">Reference proteome</keyword>
<proteinExistence type="predicted"/>
<dbReference type="AlphaFoldDB" id="A0A2A3YIK9"/>
<dbReference type="GO" id="GO:0045892">
    <property type="term" value="P:negative regulation of DNA-templated transcription"/>
    <property type="evidence" value="ECO:0007669"/>
    <property type="project" value="TreeGrafter"/>
</dbReference>
<comment type="caution">
    <text evidence="5">The sequence shown here is derived from an EMBL/GenBank/DDBJ whole genome shotgun (WGS) entry which is preliminary data.</text>
</comment>
<reference evidence="5 6" key="1">
    <citation type="journal article" date="2017" name="Elife">
        <title>Extensive horizontal gene transfer in cheese-associated bacteria.</title>
        <authorList>
            <person name="Bonham K.S."/>
            <person name="Wolfe B.E."/>
            <person name="Dutton R.J."/>
        </authorList>
    </citation>
    <scope>NUCLEOTIDE SEQUENCE [LARGE SCALE GENOMIC DNA]</scope>
    <source>
        <strain evidence="5 6">341_9</strain>
    </source>
</reference>
<dbReference type="PANTHER" id="PTHR44846">
    <property type="entry name" value="MANNOSYL-D-GLYCERATE TRANSPORT/METABOLISM SYSTEM REPRESSOR MNGR-RELATED"/>
    <property type="match status" value="1"/>
</dbReference>
<evidence type="ECO:0000256" key="2">
    <source>
        <dbReference type="ARBA" id="ARBA00023125"/>
    </source>
</evidence>
<protein>
    <recommendedName>
        <fullName evidence="4">HTH gntR-type domain-containing protein</fullName>
    </recommendedName>
</protein>
<dbReference type="SUPFAM" id="SSF46785">
    <property type="entry name" value="Winged helix' DNA-binding domain"/>
    <property type="match status" value="1"/>
</dbReference>
<keyword evidence="1" id="KW-0805">Transcription regulation</keyword>
<dbReference type="Proteomes" id="UP000218598">
    <property type="component" value="Unassembled WGS sequence"/>
</dbReference>
<dbReference type="Pfam" id="PF00392">
    <property type="entry name" value="GntR"/>
    <property type="match status" value="1"/>
</dbReference>
<dbReference type="EMBL" id="NRGR01000017">
    <property type="protein sequence ID" value="PCC39108.1"/>
    <property type="molecule type" value="Genomic_DNA"/>
</dbReference>
<dbReference type="PROSITE" id="PS50949">
    <property type="entry name" value="HTH_GNTR"/>
    <property type="match status" value="1"/>
</dbReference>
<dbReference type="GO" id="GO:0003677">
    <property type="term" value="F:DNA binding"/>
    <property type="evidence" value="ECO:0007669"/>
    <property type="project" value="UniProtKB-KW"/>
</dbReference>
<evidence type="ECO:0000313" key="6">
    <source>
        <dbReference type="Proteomes" id="UP000218598"/>
    </source>
</evidence>
<dbReference type="InterPro" id="IPR050679">
    <property type="entry name" value="Bact_HTH_transcr_reg"/>
</dbReference>
<organism evidence="5 6">
    <name type="scientific">Brachybacterium alimentarium</name>
    <dbReference type="NCBI Taxonomy" id="47845"/>
    <lineage>
        <taxon>Bacteria</taxon>
        <taxon>Bacillati</taxon>
        <taxon>Actinomycetota</taxon>
        <taxon>Actinomycetes</taxon>
        <taxon>Micrococcales</taxon>
        <taxon>Dermabacteraceae</taxon>
        <taxon>Brachybacterium</taxon>
    </lineage>
</organism>
<gene>
    <name evidence="5" type="ORF">CIK66_10495</name>
</gene>
<accession>A0A2A3YIK9</accession>
<evidence type="ECO:0000256" key="3">
    <source>
        <dbReference type="ARBA" id="ARBA00023163"/>
    </source>
</evidence>
<keyword evidence="2" id="KW-0238">DNA-binding</keyword>
<dbReference type="RefSeq" id="WP_096197202.1">
    <property type="nucleotide sequence ID" value="NZ_NRGR01000017.1"/>
</dbReference>
<dbReference type="OrthoDB" id="3210131at2"/>
<dbReference type="GO" id="GO:0003700">
    <property type="term" value="F:DNA-binding transcription factor activity"/>
    <property type="evidence" value="ECO:0007669"/>
    <property type="project" value="InterPro"/>
</dbReference>